<dbReference type="InterPro" id="IPR001005">
    <property type="entry name" value="SANT/Myb"/>
</dbReference>
<dbReference type="FunFam" id="1.10.10.60:FF:000016">
    <property type="entry name" value="Transcriptional activator Myb isoform A"/>
    <property type="match status" value="1"/>
</dbReference>
<keyword evidence="3" id="KW-0805">Transcription regulation</keyword>
<sequence length="599" mass="67154">MERGELFRGETMIEVKKEKEEFNVDSIKEIRFVSFSSVLDSSFNTAVPRSASAPKRTSGPTRRSTKGGWTKEEDNLLTELVEKFNGRNWKKIAEYLHGRTDVQCLHRWQKVLNPELVKGSWTKEEDNCIIDSVKKYGYGRWSVIAKSVPGRIGKQCRERWYNHLDPTIKKDAWTKEEEKILSYYHQIYGNKWAEIARFLPGRTDNAVKNHWNCSMKKKLDSCLSCGFALDMHESKSFAPDSCGCETKPKHIKIKVTGKCLGETVSLDQKMGLEYSVDTCSTDLVLKNANEGENCLEAKPVTIGACRSLEGEANDMIIARNGIQIDEIDANASGISLKPCGDNTICAIVSDPSLDVPFDASTSTKLNIMPFEFVLPETSNRILESPKRPWDYGSDVMGFGEDDGQVGKKNKVHVTSLHSEDINCGYLYYEPPFMQDVVIALEEGGFSSEKDNHFAHQNSPFCFSTPPNLAQSIPVNGSSPETTLRNSAMSFKNTPSIIRKRNFRKTGDDNYFDCTCTPAQTISCTRDKEDVNSTDFLNVKQNPLPLLHKPETSVAIKRSLERCLEYVFDMEWDPVAVKCGTSVSASASSDVNFGVTMLTP</sequence>
<evidence type="ECO:0000256" key="6">
    <source>
        <dbReference type="ARBA" id="ARBA00023242"/>
    </source>
</evidence>
<accession>A0AAP0RFB4</accession>
<feature type="domain" description="HTH myb-type" evidence="9">
    <location>
        <begin position="113"/>
        <end position="168"/>
    </location>
</feature>
<evidence type="ECO:0000256" key="7">
    <source>
        <dbReference type="SAM" id="MobiDB-lite"/>
    </source>
</evidence>
<protein>
    <submittedName>
        <fullName evidence="10">Uncharacterized protein</fullName>
    </submittedName>
</protein>
<dbReference type="AlphaFoldDB" id="A0AAP0RFB4"/>
<dbReference type="GO" id="GO:0005634">
    <property type="term" value="C:nucleus"/>
    <property type="evidence" value="ECO:0007669"/>
    <property type="project" value="UniProtKB-SubCell"/>
</dbReference>
<evidence type="ECO:0000256" key="3">
    <source>
        <dbReference type="ARBA" id="ARBA00023015"/>
    </source>
</evidence>
<name>A0AAP0RFB4_LIQFO</name>
<feature type="domain" description="HTH myb-type" evidence="9">
    <location>
        <begin position="61"/>
        <end position="112"/>
    </location>
</feature>
<organism evidence="10 11">
    <name type="scientific">Liquidambar formosana</name>
    <name type="common">Formosan gum</name>
    <dbReference type="NCBI Taxonomy" id="63359"/>
    <lineage>
        <taxon>Eukaryota</taxon>
        <taxon>Viridiplantae</taxon>
        <taxon>Streptophyta</taxon>
        <taxon>Embryophyta</taxon>
        <taxon>Tracheophyta</taxon>
        <taxon>Spermatophyta</taxon>
        <taxon>Magnoliopsida</taxon>
        <taxon>eudicotyledons</taxon>
        <taxon>Gunneridae</taxon>
        <taxon>Pentapetalae</taxon>
        <taxon>Saxifragales</taxon>
        <taxon>Altingiaceae</taxon>
        <taxon>Liquidambar</taxon>
    </lineage>
</organism>
<proteinExistence type="predicted"/>
<dbReference type="GO" id="GO:0000981">
    <property type="term" value="F:DNA-binding transcription factor activity, RNA polymerase II-specific"/>
    <property type="evidence" value="ECO:0007669"/>
    <property type="project" value="TreeGrafter"/>
</dbReference>
<dbReference type="Pfam" id="PF00249">
    <property type="entry name" value="Myb_DNA-binding"/>
    <property type="match status" value="3"/>
</dbReference>
<dbReference type="PROSITE" id="PS50090">
    <property type="entry name" value="MYB_LIKE"/>
    <property type="match status" value="3"/>
</dbReference>
<dbReference type="InterPro" id="IPR050560">
    <property type="entry name" value="MYB_TF"/>
</dbReference>
<keyword evidence="4" id="KW-0238">DNA-binding</keyword>
<reference evidence="10 11" key="1">
    <citation type="journal article" date="2024" name="Plant J.">
        <title>Genome sequences and population genomics reveal climatic adaptation and genomic divergence between two closely related sweetgum species.</title>
        <authorList>
            <person name="Xu W.Q."/>
            <person name="Ren C.Q."/>
            <person name="Zhang X.Y."/>
            <person name="Comes H.P."/>
            <person name="Liu X.H."/>
            <person name="Li Y.G."/>
            <person name="Kettle C.J."/>
            <person name="Jalonen R."/>
            <person name="Gaisberger H."/>
            <person name="Ma Y.Z."/>
            <person name="Qiu Y.X."/>
        </authorList>
    </citation>
    <scope>NUCLEOTIDE SEQUENCE [LARGE SCALE GENOMIC DNA]</scope>
    <source>
        <strain evidence="10">Hangzhou</strain>
    </source>
</reference>
<evidence type="ECO:0000259" key="8">
    <source>
        <dbReference type="PROSITE" id="PS50090"/>
    </source>
</evidence>
<evidence type="ECO:0000256" key="1">
    <source>
        <dbReference type="ARBA" id="ARBA00004123"/>
    </source>
</evidence>
<feature type="domain" description="HTH myb-type" evidence="9">
    <location>
        <begin position="169"/>
        <end position="219"/>
    </location>
</feature>
<dbReference type="EMBL" id="JBBPBK010000010">
    <property type="protein sequence ID" value="KAK9276844.1"/>
    <property type="molecule type" value="Genomic_DNA"/>
</dbReference>
<dbReference type="InterPro" id="IPR009057">
    <property type="entry name" value="Homeodomain-like_sf"/>
</dbReference>
<feature type="domain" description="Myb-like" evidence="8">
    <location>
        <begin position="165"/>
        <end position="215"/>
    </location>
</feature>
<evidence type="ECO:0000259" key="9">
    <source>
        <dbReference type="PROSITE" id="PS51294"/>
    </source>
</evidence>
<comment type="caution">
    <text evidence="10">The sequence shown here is derived from an EMBL/GenBank/DDBJ whole genome shotgun (WGS) entry which is preliminary data.</text>
</comment>
<keyword evidence="2" id="KW-0677">Repeat</keyword>
<dbReference type="PROSITE" id="PS51294">
    <property type="entry name" value="HTH_MYB"/>
    <property type="match status" value="3"/>
</dbReference>
<evidence type="ECO:0000313" key="10">
    <source>
        <dbReference type="EMBL" id="KAK9276844.1"/>
    </source>
</evidence>
<gene>
    <name evidence="10" type="ORF">L1049_006381</name>
</gene>
<feature type="domain" description="Myb-like" evidence="8">
    <location>
        <begin position="61"/>
        <end position="112"/>
    </location>
</feature>
<dbReference type="SUPFAM" id="SSF46689">
    <property type="entry name" value="Homeodomain-like"/>
    <property type="match status" value="2"/>
</dbReference>
<dbReference type="PANTHER" id="PTHR45614:SF252">
    <property type="entry name" value="TRANSCRIPTION FACTOR MYB3R-2-LIKE"/>
    <property type="match status" value="1"/>
</dbReference>
<evidence type="ECO:0000256" key="2">
    <source>
        <dbReference type="ARBA" id="ARBA00022737"/>
    </source>
</evidence>
<dbReference type="GO" id="GO:0000978">
    <property type="term" value="F:RNA polymerase II cis-regulatory region sequence-specific DNA binding"/>
    <property type="evidence" value="ECO:0007669"/>
    <property type="project" value="TreeGrafter"/>
</dbReference>
<dbReference type="PANTHER" id="PTHR45614">
    <property type="entry name" value="MYB PROTEIN-RELATED"/>
    <property type="match status" value="1"/>
</dbReference>
<feature type="region of interest" description="Disordered" evidence="7">
    <location>
        <begin position="48"/>
        <end position="69"/>
    </location>
</feature>
<dbReference type="CDD" id="cd00167">
    <property type="entry name" value="SANT"/>
    <property type="match status" value="3"/>
</dbReference>
<comment type="subcellular location">
    <subcellularLocation>
        <location evidence="1">Nucleus</location>
    </subcellularLocation>
</comment>
<dbReference type="Gene3D" id="1.10.10.60">
    <property type="entry name" value="Homeodomain-like"/>
    <property type="match status" value="3"/>
</dbReference>
<evidence type="ECO:0000256" key="4">
    <source>
        <dbReference type="ARBA" id="ARBA00023125"/>
    </source>
</evidence>
<dbReference type="InterPro" id="IPR017930">
    <property type="entry name" value="Myb_dom"/>
</dbReference>
<evidence type="ECO:0000313" key="11">
    <source>
        <dbReference type="Proteomes" id="UP001415857"/>
    </source>
</evidence>
<dbReference type="SMART" id="SM00717">
    <property type="entry name" value="SANT"/>
    <property type="match status" value="3"/>
</dbReference>
<keyword evidence="6" id="KW-0539">Nucleus</keyword>
<keyword evidence="11" id="KW-1185">Reference proteome</keyword>
<dbReference type="Proteomes" id="UP001415857">
    <property type="component" value="Unassembled WGS sequence"/>
</dbReference>
<evidence type="ECO:0000256" key="5">
    <source>
        <dbReference type="ARBA" id="ARBA00023163"/>
    </source>
</evidence>
<keyword evidence="5" id="KW-0804">Transcription</keyword>
<dbReference type="FunFam" id="1.10.10.60:FF:000010">
    <property type="entry name" value="Transcriptional activator Myb isoform A"/>
    <property type="match status" value="1"/>
</dbReference>
<feature type="domain" description="Myb-like" evidence="8">
    <location>
        <begin position="113"/>
        <end position="164"/>
    </location>
</feature>